<feature type="signal peptide" evidence="1">
    <location>
        <begin position="1"/>
        <end position="16"/>
    </location>
</feature>
<evidence type="ECO:0000256" key="1">
    <source>
        <dbReference type="SAM" id="SignalP"/>
    </source>
</evidence>
<dbReference type="InterPro" id="IPR008503">
    <property type="entry name" value="Asp_endopeptidase"/>
</dbReference>
<gene>
    <name evidence="3" type="ORF">GJV85_12645</name>
</gene>
<organism evidence="3 4">
    <name type="scientific">Sulfurimonas aquatica</name>
    <dbReference type="NCBI Taxonomy" id="2672570"/>
    <lineage>
        <taxon>Bacteria</taxon>
        <taxon>Pseudomonadati</taxon>
        <taxon>Campylobacterota</taxon>
        <taxon>Epsilonproteobacteria</taxon>
        <taxon>Campylobacterales</taxon>
        <taxon>Sulfurimonadaceae</taxon>
        <taxon>Sulfurimonas</taxon>
    </lineage>
</organism>
<feature type="chain" id="PRO_5038145266" evidence="1">
    <location>
        <begin position="17"/>
        <end position="159"/>
    </location>
</feature>
<dbReference type="Pfam" id="PF05618">
    <property type="entry name" value="Zn_protease"/>
    <property type="match status" value="1"/>
</dbReference>
<reference evidence="3" key="1">
    <citation type="submission" date="2019-11" db="EMBL/GenBank/DDBJ databases">
        <authorList>
            <person name="Kojima H."/>
        </authorList>
    </citation>
    <scope>NUCLEOTIDE SEQUENCE</scope>
    <source>
        <strain evidence="3">H1576</strain>
    </source>
</reference>
<dbReference type="AlphaFoldDB" id="A0A975GDQ2"/>
<accession>A0A975GDQ2</accession>
<dbReference type="RefSeq" id="WP_207561732.1">
    <property type="nucleotide sequence ID" value="NZ_CP046072.1"/>
</dbReference>
<keyword evidence="1" id="KW-0732">Signal</keyword>
<dbReference type="EMBL" id="CP046072">
    <property type="protein sequence ID" value="QSZ42920.1"/>
    <property type="molecule type" value="Genomic_DNA"/>
</dbReference>
<dbReference type="Gene3D" id="2.40.70.10">
    <property type="entry name" value="Acid Proteases"/>
    <property type="match status" value="1"/>
</dbReference>
<dbReference type="PANTHER" id="PTHR38037">
    <property type="entry name" value="ZN_PROTEASE DOMAIN-CONTAINING PROTEIN"/>
    <property type="match status" value="1"/>
</dbReference>
<proteinExistence type="predicted"/>
<dbReference type="Proteomes" id="UP000671852">
    <property type="component" value="Chromosome"/>
</dbReference>
<dbReference type="SUPFAM" id="SSF50630">
    <property type="entry name" value="Acid proteases"/>
    <property type="match status" value="1"/>
</dbReference>
<dbReference type="PANTHER" id="PTHR38037:SF2">
    <property type="entry name" value="ATP-DEPENDENT ZINC PROTEASE DOMAIN-CONTAINING PROTEIN-RELATED"/>
    <property type="match status" value="1"/>
</dbReference>
<feature type="domain" description="Retropepsin-like aspartic endopeptidase" evidence="2">
    <location>
        <begin position="20"/>
        <end position="152"/>
    </location>
</feature>
<dbReference type="InterPro" id="IPR021109">
    <property type="entry name" value="Peptidase_aspartic_dom_sf"/>
</dbReference>
<protein>
    <submittedName>
        <fullName evidence="3">Peptidase</fullName>
    </submittedName>
</protein>
<keyword evidence="4" id="KW-1185">Reference proteome</keyword>
<evidence type="ECO:0000313" key="4">
    <source>
        <dbReference type="Proteomes" id="UP000671852"/>
    </source>
</evidence>
<evidence type="ECO:0000313" key="3">
    <source>
        <dbReference type="EMBL" id="QSZ42920.1"/>
    </source>
</evidence>
<reference evidence="3" key="2">
    <citation type="submission" date="2021-04" db="EMBL/GenBank/DDBJ databases">
        <title>Isolation and characterization of a novel species of the genus Sulfurimonas.</title>
        <authorList>
            <person name="Fukui M."/>
        </authorList>
    </citation>
    <scope>NUCLEOTIDE SEQUENCE</scope>
    <source>
        <strain evidence="3">H1576</strain>
    </source>
</reference>
<sequence length="159" mass="18191">MMKYIFLLFLVLALNAQETIGRIDKFDLPEFNISNIKAKLDTGAKTSSLHCSSIMPTGYNKVKFIVMDSKNNSLSNGYVVKDISRVSKVKSSNGKAEKRYFINTKILIYGKVYEIELSLSSRGEMLYPLLIGRELLNKGFVVDVTKKFLSYKKKREREE</sequence>
<evidence type="ECO:0000259" key="2">
    <source>
        <dbReference type="Pfam" id="PF05618"/>
    </source>
</evidence>
<name>A0A975GDQ2_9BACT</name>
<dbReference type="KEGG" id="saqt:GJV85_12645"/>